<keyword evidence="2" id="KW-0812">Transmembrane</keyword>
<dbReference type="Gene3D" id="3.40.50.12660">
    <property type="match status" value="1"/>
</dbReference>
<feature type="non-terminal residue" evidence="3">
    <location>
        <position position="1"/>
    </location>
</feature>
<feature type="region of interest" description="Disordered" evidence="1">
    <location>
        <begin position="56"/>
        <end position="77"/>
    </location>
</feature>
<evidence type="ECO:0000313" key="4">
    <source>
        <dbReference type="Proteomes" id="UP000663850"/>
    </source>
</evidence>
<feature type="transmembrane region" description="Helical" evidence="2">
    <location>
        <begin position="20"/>
        <end position="42"/>
    </location>
</feature>
<dbReference type="AlphaFoldDB" id="A0A8H3GQI1"/>
<dbReference type="EMBL" id="CAJMWZ010003021">
    <property type="protein sequence ID" value="CAE6467327.1"/>
    <property type="molecule type" value="Genomic_DNA"/>
</dbReference>
<accession>A0A8H3GQI1</accession>
<evidence type="ECO:0000256" key="2">
    <source>
        <dbReference type="SAM" id="Phobius"/>
    </source>
</evidence>
<keyword evidence="2" id="KW-1133">Transmembrane helix</keyword>
<evidence type="ECO:0000256" key="1">
    <source>
        <dbReference type="SAM" id="MobiDB-lite"/>
    </source>
</evidence>
<evidence type="ECO:0000313" key="3">
    <source>
        <dbReference type="EMBL" id="CAE6467327.1"/>
    </source>
</evidence>
<proteinExistence type="predicted"/>
<keyword evidence="2" id="KW-0472">Membrane</keyword>
<feature type="compositionally biased region" description="Polar residues" evidence="1">
    <location>
        <begin position="59"/>
        <end position="71"/>
    </location>
</feature>
<reference evidence="3" key="1">
    <citation type="submission" date="2021-01" db="EMBL/GenBank/DDBJ databases">
        <authorList>
            <person name="Kaushik A."/>
        </authorList>
    </citation>
    <scope>NUCLEOTIDE SEQUENCE</scope>
    <source>
        <strain evidence="3">Type strain: AG8-Rh-89/</strain>
    </source>
</reference>
<dbReference type="Proteomes" id="UP000663850">
    <property type="component" value="Unassembled WGS sequence"/>
</dbReference>
<protein>
    <submittedName>
        <fullName evidence="3">Uncharacterized protein</fullName>
    </submittedName>
</protein>
<organism evidence="3 4">
    <name type="scientific">Rhizoctonia solani</name>
    <dbReference type="NCBI Taxonomy" id="456999"/>
    <lineage>
        <taxon>Eukaryota</taxon>
        <taxon>Fungi</taxon>
        <taxon>Dikarya</taxon>
        <taxon>Basidiomycota</taxon>
        <taxon>Agaricomycotina</taxon>
        <taxon>Agaricomycetes</taxon>
        <taxon>Cantharellales</taxon>
        <taxon>Ceratobasidiaceae</taxon>
        <taxon>Rhizoctonia</taxon>
    </lineage>
</organism>
<comment type="caution">
    <text evidence="3">The sequence shown here is derived from an EMBL/GenBank/DDBJ whole genome shotgun (WGS) entry which is preliminary data.</text>
</comment>
<sequence>DSSKYRIRSVLSVSPTCSFHSTSILFLLVLFAAVGLMGIFFLRKSGSKSSWKLFSPSSHQNQFGNRQTQDPDTPPVPFGNSCDRHLISAQTKDLGGDEADGFDEVIYPVDFEHAGHIVDDVRYFSYYIANFLSRNP</sequence>
<gene>
    <name evidence="3" type="ORF">RDB_LOCUS57670</name>
</gene>
<name>A0A8H3GQI1_9AGAM</name>